<dbReference type="PANTHER" id="PTHR21066">
    <property type="entry name" value="ODORANT-BINDING PROTEIN 59A-RELATED"/>
    <property type="match status" value="1"/>
</dbReference>
<evidence type="ECO:0000256" key="3">
    <source>
        <dbReference type="ARBA" id="ARBA00022525"/>
    </source>
</evidence>
<evidence type="ECO:0000256" key="1">
    <source>
        <dbReference type="ARBA" id="ARBA00004613"/>
    </source>
</evidence>
<dbReference type="GO" id="GO:0005576">
    <property type="term" value="C:extracellular region"/>
    <property type="evidence" value="ECO:0007669"/>
    <property type="project" value="UniProtKB-SubCell"/>
</dbReference>
<organism evidence="4">
    <name type="scientific">Timema monikensis</name>
    <dbReference type="NCBI Taxonomy" id="170555"/>
    <lineage>
        <taxon>Eukaryota</taxon>
        <taxon>Metazoa</taxon>
        <taxon>Ecdysozoa</taxon>
        <taxon>Arthropoda</taxon>
        <taxon>Hexapoda</taxon>
        <taxon>Insecta</taxon>
        <taxon>Pterygota</taxon>
        <taxon>Neoptera</taxon>
        <taxon>Polyneoptera</taxon>
        <taxon>Phasmatodea</taxon>
        <taxon>Timematodea</taxon>
        <taxon>Timematoidea</taxon>
        <taxon>Timematidae</taxon>
        <taxon>Timema</taxon>
    </lineage>
</organism>
<dbReference type="GO" id="GO:0005549">
    <property type="term" value="F:odorant binding"/>
    <property type="evidence" value="ECO:0007669"/>
    <property type="project" value="InterPro"/>
</dbReference>
<dbReference type="InterPro" id="IPR052295">
    <property type="entry name" value="Odorant-binding_protein"/>
</dbReference>
<evidence type="ECO:0000256" key="2">
    <source>
        <dbReference type="ARBA" id="ARBA00008098"/>
    </source>
</evidence>
<dbReference type="AlphaFoldDB" id="A0A7R9EEQ7"/>
<evidence type="ECO:0000313" key="4">
    <source>
        <dbReference type="EMBL" id="CAD7431598.1"/>
    </source>
</evidence>
<comment type="subcellular location">
    <subcellularLocation>
        <location evidence="1">Secreted</location>
    </subcellularLocation>
</comment>
<dbReference type="SUPFAM" id="SSF47565">
    <property type="entry name" value="Insect pheromone/odorant-binding proteins"/>
    <property type="match status" value="1"/>
</dbReference>
<dbReference type="PANTHER" id="PTHR21066:SF17">
    <property type="entry name" value="AGAP011368-PA"/>
    <property type="match status" value="1"/>
</dbReference>
<dbReference type="InterPro" id="IPR036728">
    <property type="entry name" value="PBP_GOBP_sf"/>
</dbReference>
<gene>
    <name evidence="4" type="ORF">TMSB3V08_LOCUS8325</name>
</gene>
<reference evidence="4" key="1">
    <citation type="submission" date="2020-11" db="EMBL/GenBank/DDBJ databases">
        <authorList>
            <person name="Tran Van P."/>
        </authorList>
    </citation>
    <scope>NUCLEOTIDE SEQUENCE</scope>
</reference>
<keyword evidence="3" id="KW-0964">Secreted</keyword>
<sequence>MKDLQPVLKAVFSRISFNELFQGQSPRSIYVGTTIFMVKYHMSPKYIAEGLFQILSRVVPTLTDLRPVNTTSPPPNALSWDDTIKTYTISACCGRGNIFNMDDSVKDINQKCFLKISKSSNLQLVKNPEVIWIGFISIQSPACTQTFGWSELPALNHSAEDEPIDYFNCTQMTEFKRKAICIKQCVGIQLDILGQDGNIRESRMRQYMLQTVSSDNWKKQLATDAIDTCIASGNRSVSRKDENGVEQCNPAAMDFLYCTWAETQLVELPIQTTPSSLTLDQAVIHFIEADVRRHDANRNLESPLFVFLSRKSGGSAEEQESSGNLLGRFSQTSREVSLVTAGRAIQTGREVYLVTAGRVSQTGREVYLVTAGRVSKTSREVSLVTAGRASQTGREVSLVTAGRVSQTGREVYLVTAGRVSQTGREVYLVTAGRVSQTSREVSLVTAGRASQTGREVMRVGAGKWLAERSRQRELQWDIRMSWLRESRCWGFEISAGPSRVNDSVPNPLVKRIGGIGKNIVERLHRDLEEVLDGMHLQVMMQSHIVNVPKCVNNDSQTHALERLHPPHIRVRKVAPSGPLIVNDRPEQLPGLSYRSM</sequence>
<dbReference type="Gene3D" id="1.10.238.270">
    <property type="match status" value="1"/>
</dbReference>
<comment type="similarity">
    <text evidence="2">Belongs to the PBP/GOBP family.</text>
</comment>
<accession>A0A7R9EEQ7</accession>
<dbReference type="EMBL" id="OB795056">
    <property type="protein sequence ID" value="CAD7431598.1"/>
    <property type="molecule type" value="Genomic_DNA"/>
</dbReference>
<name>A0A7R9EEQ7_9NEOP</name>
<proteinExistence type="inferred from homology"/>
<protein>
    <submittedName>
        <fullName evidence="4">Uncharacterized protein</fullName>
    </submittedName>
</protein>